<accession>A0ABD5ET85</accession>
<dbReference type="Proteomes" id="UP001183535">
    <property type="component" value="Unassembled WGS sequence"/>
</dbReference>
<keyword evidence="1" id="KW-0472">Membrane</keyword>
<evidence type="ECO:0000313" key="3">
    <source>
        <dbReference type="Proteomes" id="UP001183535"/>
    </source>
</evidence>
<evidence type="ECO:0000256" key="1">
    <source>
        <dbReference type="SAM" id="Phobius"/>
    </source>
</evidence>
<organism evidence="2 3">
    <name type="scientific">Streptomyces doudnae</name>
    <dbReference type="NCBI Taxonomy" id="3075536"/>
    <lineage>
        <taxon>Bacteria</taxon>
        <taxon>Bacillati</taxon>
        <taxon>Actinomycetota</taxon>
        <taxon>Actinomycetes</taxon>
        <taxon>Kitasatosporales</taxon>
        <taxon>Streptomycetaceae</taxon>
        <taxon>Streptomyces</taxon>
    </lineage>
</organism>
<keyword evidence="3" id="KW-1185">Reference proteome</keyword>
<dbReference type="EMBL" id="JAVRES010000012">
    <property type="protein sequence ID" value="MDT0437565.1"/>
    <property type="molecule type" value="Genomic_DNA"/>
</dbReference>
<feature type="transmembrane region" description="Helical" evidence="1">
    <location>
        <begin position="137"/>
        <end position="158"/>
    </location>
</feature>
<name>A0ABD5ET85_9ACTN</name>
<proteinExistence type="predicted"/>
<feature type="transmembrane region" description="Helical" evidence="1">
    <location>
        <begin position="112"/>
        <end position="131"/>
    </location>
</feature>
<feature type="transmembrane region" description="Helical" evidence="1">
    <location>
        <begin position="86"/>
        <end position="105"/>
    </location>
</feature>
<comment type="caution">
    <text evidence="2">The sequence shown here is derived from an EMBL/GenBank/DDBJ whole genome shotgun (WGS) entry which is preliminary data.</text>
</comment>
<keyword evidence="1" id="KW-0812">Transmembrane</keyword>
<dbReference type="RefSeq" id="WP_256089767.1">
    <property type="nucleotide sequence ID" value="NZ_JAVRES010000012.1"/>
</dbReference>
<protein>
    <recommendedName>
        <fullName evidence="4">Integral membrane protein</fullName>
    </recommendedName>
</protein>
<sequence>MNDKDVLTPALGLRHIEARHPARRGAKSAMQAIRVKRSSKGGTERAKTVAGRDLPPLLAGVATALGGTGAVLALTDADFWMRGPLTLFFLLAAPASALAAVLAGLEPLGRTLAALAGAVVVDMLVAQGMLAVHRWSVQGGIIAVSVISLLILLGCATLRPIKA</sequence>
<evidence type="ECO:0000313" key="2">
    <source>
        <dbReference type="EMBL" id="MDT0437565.1"/>
    </source>
</evidence>
<dbReference type="AlphaFoldDB" id="A0ABD5ET85"/>
<keyword evidence="1" id="KW-1133">Transmembrane helix</keyword>
<evidence type="ECO:0008006" key="4">
    <source>
        <dbReference type="Google" id="ProtNLM"/>
    </source>
</evidence>
<feature type="transmembrane region" description="Helical" evidence="1">
    <location>
        <begin position="54"/>
        <end position="74"/>
    </location>
</feature>
<gene>
    <name evidence="2" type="ORF">RM877_23045</name>
</gene>
<reference evidence="3" key="1">
    <citation type="submission" date="2023-07" db="EMBL/GenBank/DDBJ databases">
        <title>30 novel species of actinomycetes from the DSMZ collection.</title>
        <authorList>
            <person name="Nouioui I."/>
        </authorList>
    </citation>
    <scope>NUCLEOTIDE SEQUENCE [LARGE SCALE GENOMIC DNA]</scope>
    <source>
        <strain evidence="3">DSM 41981</strain>
    </source>
</reference>